<proteinExistence type="predicted"/>
<organism evidence="1 2">
    <name type="scientific">Polyangium jinanense</name>
    <dbReference type="NCBI Taxonomy" id="2829994"/>
    <lineage>
        <taxon>Bacteria</taxon>
        <taxon>Pseudomonadati</taxon>
        <taxon>Myxococcota</taxon>
        <taxon>Polyangia</taxon>
        <taxon>Polyangiales</taxon>
        <taxon>Polyangiaceae</taxon>
        <taxon>Polyangium</taxon>
    </lineage>
</organism>
<dbReference type="Proteomes" id="UP001151081">
    <property type="component" value="Unassembled WGS sequence"/>
</dbReference>
<protein>
    <submittedName>
        <fullName evidence="1">Uncharacterized protein</fullName>
    </submittedName>
</protein>
<accession>A0A9X4APX8</accession>
<evidence type="ECO:0000313" key="1">
    <source>
        <dbReference type="EMBL" id="MDC3979761.1"/>
    </source>
</evidence>
<dbReference type="EMBL" id="JAGTJJ010000001">
    <property type="protein sequence ID" value="MDC3979761.1"/>
    <property type="molecule type" value="Genomic_DNA"/>
</dbReference>
<name>A0A9X4APX8_9BACT</name>
<dbReference type="AlphaFoldDB" id="A0A9X4APX8"/>
<gene>
    <name evidence="1" type="ORF">KEG57_04570</name>
</gene>
<reference evidence="1 2" key="1">
    <citation type="submission" date="2021-04" db="EMBL/GenBank/DDBJ databases">
        <title>Genome analysis of Polyangium sp.</title>
        <authorList>
            <person name="Li Y."/>
            <person name="Wang J."/>
        </authorList>
    </citation>
    <scope>NUCLEOTIDE SEQUENCE [LARGE SCALE GENOMIC DNA]</scope>
    <source>
        <strain evidence="1 2">SDU14</strain>
    </source>
</reference>
<sequence length="994" mass="112917">MLTARQIEEIALRFLPFEHDGVTFGFRSLFYQDKSPSDDIEIEGDTLTLTYMLVIRMPDGSISDVMEFARTYDLTKLTEERWVAYLEGFRRAFPSLEHDPGVAREEAFDDPANVTADDFERAFLTPDPEDEDDRTFLEKTEEGYQAYLQKARPKGKEDARRRRAEAVDQCMARHAEVAARVEQTYGLLLPKHAALTWAFFSSLSPYEWRAPAQRLGIGPYTVSSGVLSFYSERAFQRPLKEGFEPQMHFVAPAFPPEALIMFLGDFHAFALFYDDPAYLPSGAVIYDMEDKSRWMGETFLDFFRDWARELIKYPWTLRGEDGKIDETTFFNVRLFLEALEEFEEYTEQVREEDRARMRWPYSERAQMAEHRSGVGICTDLGDGAGFEIPSDIHAAESQEAVTQAVARARQLLAEGDPRYALALGRELHCACGVPDRQNFSTLWQAEALSLMVAAYEALGRGALARKAEVHHANRGIFMKDAYKDADPATEPLGLEFAVSLAGDYFPFLIQRGEYKLGFETADGQAADPSDCIQLQDGILTMTLAFTHTDPEDDSAVGFFVTAQYDVKNVSVQRFHSFLAGWQKGFPDIARRWKPCIDRLRAEEDAGQEVIDAMDIRDMWSDYALANEANTTEEDFAWAIRDGLQNGGRNKEQQYRAYLEAEHPSDAEQDKRRWAAALETALLRFPAVAARVEKTYGLRLPKHVALAWAYFSSLQESEARGFRELFSIDPAGVMELFEDGGLDRKVKEGFDERLHQVQPCDAPEYLLVAAAGSDHRLALVYDDPSCTPSGLMLVDNSLHFQVWRGETLLDQIRAWANGVLEDKVGAFHCRKDQMLLARRLLEVLDGFAEHEARIRREDRAAMRWSYEERSAVDPKMGIFGIRTDQGDAQGMELEGALAKYQDAEDEVQAKLPSWIARAKRELADGDPRYALTLGRELHASYPWPPQDERPPLWQAEALELMVAGYEALGRHALARRVEAHHAHRSLFDESAFEDG</sequence>
<evidence type="ECO:0000313" key="2">
    <source>
        <dbReference type="Proteomes" id="UP001151081"/>
    </source>
</evidence>
<comment type="caution">
    <text evidence="1">The sequence shown here is derived from an EMBL/GenBank/DDBJ whole genome shotgun (WGS) entry which is preliminary data.</text>
</comment>
<dbReference type="RefSeq" id="WP_272458172.1">
    <property type="nucleotide sequence ID" value="NZ_JAGTJJ010000001.1"/>
</dbReference>
<keyword evidence="2" id="KW-1185">Reference proteome</keyword>